<dbReference type="RefSeq" id="WP_249514253.1">
    <property type="nucleotide sequence ID" value="NZ_CP093366.1"/>
</dbReference>
<reference evidence="2" key="1">
    <citation type="journal article" date="2022" name="Int. J. Syst. Evol. Microbiol.">
        <title>Apilactobacillus apisilvae sp. nov., Nicolia spurrieriana gen. nov. sp. nov., Bombilactobacillus folatiphilus sp. nov. and Bombilactobacillus thymidiniphilus sp. nov., four new lactic acid bacterial isolates from stingless bees Tetragonula carbonaria and Austroplebeia australis.</title>
        <authorList>
            <person name="Oliphant S.A."/>
            <person name="Watson-Haigh N.S."/>
            <person name="Sumby K.M."/>
            <person name="Gardner J."/>
            <person name="Groom S."/>
            <person name="Jiranek V."/>
        </authorList>
    </citation>
    <scope>NUCLEOTIDE SEQUENCE</scope>
    <source>
        <strain evidence="2">SG4_D2</strain>
    </source>
</reference>
<feature type="region of interest" description="Disordered" evidence="1">
    <location>
        <begin position="34"/>
        <end position="54"/>
    </location>
</feature>
<feature type="compositionally biased region" description="Polar residues" evidence="1">
    <location>
        <begin position="44"/>
        <end position="54"/>
    </location>
</feature>
<name>A0ABY4P8S0_9LACO</name>
<organism evidence="2 3">
    <name type="scientific">Bombilactobacillus folatiphilus</name>
    <dbReference type="NCBI Taxonomy" id="2923362"/>
    <lineage>
        <taxon>Bacteria</taxon>
        <taxon>Bacillati</taxon>
        <taxon>Bacillota</taxon>
        <taxon>Bacilli</taxon>
        <taxon>Lactobacillales</taxon>
        <taxon>Lactobacillaceae</taxon>
        <taxon>Bombilactobacillus</taxon>
    </lineage>
</organism>
<evidence type="ECO:0000313" key="3">
    <source>
        <dbReference type="Proteomes" id="UP000831495"/>
    </source>
</evidence>
<accession>A0ABY4P8S0</accession>
<dbReference type="Proteomes" id="UP000831495">
    <property type="component" value="Chromosome"/>
</dbReference>
<protein>
    <submittedName>
        <fullName evidence="2">Uncharacterized protein</fullName>
    </submittedName>
</protein>
<proteinExistence type="predicted"/>
<keyword evidence="3" id="KW-1185">Reference proteome</keyword>
<sequence>MIQTGHASGQCTPEEAMVIANMIYYTSTLDTTTTGEDRTLKDTANPNAPMISNTGTTEVFDSSSGQAISPDQSSYYYYRVLAKQSGSSKQLMSDVVKQKIHSGLKGYI</sequence>
<gene>
    <name evidence="2" type="ORF">MOO45_07290</name>
</gene>
<evidence type="ECO:0000256" key="1">
    <source>
        <dbReference type="SAM" id="MobiDB-lite"/>
    </source>
</evidence>
<evidence type="ECO:0000313" key="2">
    <source>
        <dbReference type="EMBL" id="UQS81985.1"/>
    </source>
</evidence>
<dbReference type="EMBL" id="CP093366">
    <property type="protein sequence ID" value="UQS81985.1"/>
    <property type="molecule type" value="Genomic_DNA"/>
</dbReference>